<organism evidence="1 2">
    <name type="scientific">Caerostris extrusa</name>
    <name type="common">Bark spider</name>
    <name type="synonym">Caerostris bankana</name>
    <dbReference type="NCBI Taxonomy" id="172846"/>
    <lineage>
        <taxon>Eukaryota</taxon>
        <taxon>Metazoa</taxon>
        <taxon>Ecdysozoa</taxon>
        <taxon>Arthropoda</taxon>
        <taxon>Chelicerata</taxon>
        <taxon>Arachnida</taxon>
        <taxon>Araneae</taxon>
        <taxon>Araneomorphae</taxon>
        <taxon>Entelegynae</taxon>
        <taxon>Araneoidea</taxon>
        <taxon>Araneidae</taxon>
        <taxon>Caerostris</taxon>
    </lineage>
</organism>
<dbReference type="AlphaFoldDB" id="A0AAV4XN30"/>
<comment type="caution">
    <text evidence="1">The sequence shown here is derived from an EMBL/GenBank/DDBJ whole genome shotgun (WGS) entry which is preliminary data.</text>
</comment>
<keyword evidence="2" id="KW-1185">Reference proteome</keyword>
<accession>A0AAV4XN30</accession>
<evidence type="ECO:0008006" key="3">
    <source>
        <dbReference type="Google" id="ProtNLM"/>
    </source>
</evidence>
<dbReference type="EMBL" id="BPLR01000507">
    <property type="protein sequence ID" value="GIY95340.1"/>
    <property type="molecule type" value="Genomic_DNA"/>
</dbReference>
<evidence type="ECO:0000313" key="1">
    <source>
        <dbReference type="EMBL" id="GIY95340.1"/>
    </source>
</evidence>
<dbReference type="Proteomes" id="UP001054945">
    <property type="component" value="Unassembled WGS sequence"/>
</dbReference>
<proteinExistence type="predicted"/>
<name>A0AAV4XN30_CAEEX</name>
<gene>
    <name evidence="1" type="ORF">CEXT_338861</name>
</gene>
<protein>
    <recommendedName>
        <fullName evidence="3">G-protein coupled receptors family 1 profile domain-containing protein</fullName>
    </recommendedName>
</protein>
<reference evidence="1 2" key="1">
    <citation type="submission" date="2021-06" db="EMBL/GenBank/DDBJ databases">
        <title>Caerostris extrusa draft genome.</title>
        <authorList>
            <person name="Kono N."/>
            <person name="Arakawa K."/>
        </authorList>
    </citation>
    <scope>NUCLEOTIDE SEQUENCE [LARGE SCALE GENOMIC DNA]</scope>
</reference>
<evidence type="ECO:0000313" key="2">
    <source>
        <dbReference type="Proteomes" id="UP001054945"/>
    </source>
</evidence>
<sequence>MGREQNELMLRFERGILLRSSVIISKNHSKFRIERCRITRWVKIYSELYAWVAVFMLPINSALNPVLYTDHPAVQAAAGQDRVHVEGRWSAGGRPARVVWHLYDVGALQRKVVQEQRIPLHIRPGQKRQPDFLISANSRTSARCNWPSPLAYIVYENSCF</sequence>